<proteinExistence type="predicted"/>
<organism evidence="2 3">
    <name type="scientific">Flemingia macrophylla</name>
    <dbReference type="NCBI Taxonomy" id="520843"/>
    <lineage>
        <taxon>Eukaryota</taxon>
        <taxon>Viridiplantae</taxon>
        <taxon>Streptophyta</taxon>
        <taxon>Embryophyta</taxon>
        <taxon>Tracheophyta</taxon>
        <taxon>Spermatophyta</taxon>
        <taxon>Magnoliopsida</taxon>
        <taxon>eudicotyledons</taxon>
        <taxon>Gunneridae</taxon>
        <taxon>Pentapetalae</taxon>
        <taxon>rosids</taxon>
        <taxon>fabids</taxon>
        <taxon>Fabales</taxon>
        <taxon>Fabaceae</taxon>
        <taxon>Papilionoideae</taxon>
        <taxon>50 kb inversion clade</taxon>
        <taxon>NPAAA clade</taxon>
        <taxon>indigoferoid/millettioid clade</taxon>
        <taxon>Phaseoleae</taxon>
        <taxon>Flemingia</taxon>
    </lineage>
</organism>
<keyword evidence="3" id="KW-1185">Reference proteome</keyword>
<sequence length="283" mass="31576">MELPTKKVVRREEIARMLREVIPGDESRKTNRVRERVKEMQQIALNAVSEGGSSYAALSHVAKTIKESVAWPLHPTRKRQHTEKPCQHQHLRVPPCSSSAALPSAATSPPASPSHSAARILAYPKLALLLDPTSPDKLPISDEALARVQKAWHVLSQPDRRALHDLHLHRTAAAAATFWTACPHCWNLFEYPKSNHGCALRCQVYAKSFRGESVMPPLKLGDAVVEGEQLRQYYSCEASVPVMCYEVQTEEAGQSVRISDITHPCQQLQLKDNVAFFFVVFGC</sequence>
<accession>A0ABD1LVQ8</accession>
<evidence type="ECO:0000313" key="2">
    <source>
        <dbReference type="EMBL" id="KAL2327628.1"/>
    </source>
</evidence>
<dbReference type="SUPFAM" id="SSF46565">
    <property type="entry name" value="Chaperone J-domain"/>
    <property type="match status" value="1"/>
</dbReference>
<feature type="compositionally biased region" description="Low complexity" evidence="1">
    <location>
        <begin position="94"/>
        <end position="114"/>
    </location>
</feature>
<dbReference type="PANTHER" id="PTHR45496">
    <property type="entry name" value="CHAPERONE DNAJ-DOMAIN SUPERFAMILY PROTEIN"/>
    <property type="match status" value="1"/>
</dbReference>
<dbReference type="AlphaFoldDB" id="A0ABD1LVQ8"/>
<dbReference type="SUPFAM" id="SSF53756">
    <property type="entry name" value="UDP-Glycosyltransferase/glycogen phosphorylase"/>
    <property type="match status" value="1"/>
</dbReference>
<evidence type="ECO:0000313" key="3">
    <source>
        <dbReference type="Proteomes" id="UP001603857"/>
    </source>
</evidence>
<evidence type="ECO:0008006" key="4">
    <source>
        <dbReference type="Google" id="ProtNLM"/>
    </source>
</evidence>
<protein>
    <recommendedName>
        <fullName evidence="4">J domain-containing protein</fullName>
    </recommendedName>
</protein>
<dbReference type="InterPro" id="IPR036869">
    <property type="entry name" value="J_dom_sf"/>
</dbReference>
<feature type="region of interest" description="Disordered" evidence="1">
    <location>
        <begin position="76"/>
        <end position="114"/>
    </location>
</feature>
<feature type="compositionally biased region" description="Basic residues" evidence="1">
    <location>
        <begin position="76"/>
        <end position="91"/>
    </location>
</feature>
<name>A0ABD1LVQ8_9FABA</name>
<dbReference type="Gene3D" id="1.10.287.110">
    <property type="entry name" value="DnaJ domain"/>
    <property type="match status" value="1"/>
</dbReference>
<gene>
    <name evidence="2" type="ORF">Fmac_021055</name>
</gene>
<reference evidence="2 3" key="1">
    <citation type="submission" date="2024-08" db="EMBL/GenBank/DDBJ databases">
        <title>Insights into the chromosomal genome structure of Flemingia macrophylla.</title>
        <authorList>
            <person name="Ding Y."/>
            <person name="Zhao Y."/>
            <person name="Bi W."/>
            <person name="Wu M."/>
            <person name="Zhao G."/>
            <person name="Gong Y."/>
            <person name="Li W."/>
            <person name="Zhang P."/>
        </authorList>
    </citation>
    <scope>NUCLEOTIDE SEQUENCE [LARGE SCALE GENOMIC DNA]</scope>
    <source>
        <strain evidence="2">DYQJB</strain>
        <tissue evidence="2">Leaf</tissue>
    </source>
</reference>
<dbReference type="Proteomes" id="UP001603857">
    <property type="component" value="Unassembled WGS sequence"/>
</dbReference>
<dbReference type="Gene3D" id="3.40.50.2000">
    <property type="entry name" value="Glycogen Phosphorylase B"/>
    <property type="match status" value="2"/>
</dbReference>
<comment type="caution">
    <text evidence="2">The sequence shown here is derived from an EMBL/GenBank/DDBJ whole genome shotgun (WGS) entry which is preliminary data.</text>
</comment>
<dbReference type="EMBL" id="JBGMDY010000007">
    <property type="protein sequence ID" value="KAL2327628.1"/>
    <property type="molecule type" value="Genomic_DNA"/>
</dbReference>
<evidence type="ECO:0000256" key="1">
    <source>
        <dbReference type="SAM" id="MobiDB-lite"/>
    </source>
</evidence>
<dbReference type="InterPro" id="IPR053052">
    <property type="entry name" value="Imprinting_Balance_Reg"/>
</dbReference>
<dbReference type="PANTHER" id="PTHR45496:SF15">
    <property type="entry name" value="CHAPERONE DNAJ-DOMAIN PROTEIN"/>
    <property type="match status" value="1"/>
</dbReference>